<evidence type="ECO:0000313" key="9">
    <source>
        <dbReference type="Proteomes" id="UP000800093"/>
    </source>
</evidence>
<dbReference type="InterPro" id="IPR020846">
    <property type="entry name" value="MFS_dom"/>
</dbReference>
<feature type="transmembrane region" description="Helical" evidence="6">
    <location>
        <begin position="109"/>
        <end position="128"/>
    </location>
</feature>
<dbReference type="EMBL" id="ML986691">
    <property type="protein sequence ID" value="KAF2260019.1"/>
    <property type="molecule type" value="Genomic_DNA"/>
</dbReference>
<feature type="transmembrane region" description="Helical" evidence="6">
    <location>
        <begin position="437"/>
        <end position="460"/>
    </location>
</feature>
<name>A0A9P4JZD0_9PLEO</name>
<dbReference type="PANTHER" id="PTHR23502:SF68">
    <property type="entry name" value="MULTIDRUG TRANSPORTER, PUTATIVE (AFU_ORTHOLOGUE AFUA_3G01120)-RELATED"/>
    <property type="match status" value="1"/>
</dbReference>
<dbReference type="FunFam" id="1.20.1250.20:FF:000011">
    <property type="entry name" value="MFS multidrug transporter, putative"/>
    <property type="match status" value="1"/>
</dbReference>
<dbReference type="CDD" id="cd17323">
    <property type="entry name" value="MFS_Tpo1_MDR_like"/>
    <property type="match status" value="1"/>
</dbReference>
<evidence type="ECO:0000256" key="3">
    <source>
        <dbReference type="ARBA" id="ARBA00022692"/>
    </source>
</evidence>
<dbReference type="PROSITE" id="PS50850">
    <property type="entry name" value="MFS"/>
    <property type="match status" value="1"/>
</dbReference>
<dbReference type="InterPro" id="IPR011701">
    <property type="entry name" value="MFS"/>
</dbReference>
<feature type="transmembrane region" description="Helical" evidence="6">
    <location>
        <begin position="225"/>
        <end position="254"/>
    </location>
</feature>
<dbReference type="Gene3D" id="1.20.1250.20">
    <property type="entry name" value="MFS general substrate transporter like domains"/>
    <property type="match status" value="1"/>
</dbReference>
<evidence type="ECO:0000256" key="2">
    <source>
        <dbReference type="ARBA" id="ARBA00008335"/>
    </source>
</evidence>
<feature type="transmembrane region" description="Helical" evidence="6">
    <location>
        <begin position="195"/>
        <end position="219"/>
    </location>
</feature>
<evidence type="ECO:0000256" key="1">
    <source>
        <dbReference type="ARBA" id="ARBA00004141"/>
    </source>
</evidence>
<feature type="domain" description="Major facilitator superfamily (MFS) profile" evidence="7">
    <location>
        <begin position="70"/>
        <end position="498"/>
    </location>
</feature>
<dbReference type="PANTHER" id="PTHR23502">
    <property type="entry name" value="MAJOR FACILITATOR SUPERFAMILY"/>
    <property type="match status" value="1"/>
</dbReference>
<comment type="caution">
    <text evidence="8">The sequence shown here is derived from an EMBL/GenBank/DDBJ whole genome shotgun (WGS) entry which is preliminary data.</text>
</comment>
<comment type="subcellular location">
    <subcellularLocation>
        <location evidence="1">Membrane</location>
        <topology evidence="1">Multi-pass membrane protein</topology>
    </subcellularLocation>
</comment>
<dbReference type="AlphaFoldDB" id="A0A9P4JZD0"/>
<proteinExistence type="inferred from homology"/>
<dbReference type="SUPFAM" id="SSF103473">
    <property type="entry name" value="MFS general substrate transporter"/>
    <property type="match status" value="1"/>
</dbReference>
<dbReference type="Pfam" id="PF07690">
    <property type="entry name" value="MFS_1"/>
    <property type="match status" value="1"/>
</dbReference>
<evidence type="ECO:0000256" key="5">
    <source>
        <dbReference type="ARBA" id="ARBA00023136"/>
    </source>
</evidence>
<reference evidence="9" key="1">
    <citation type="journal article" date="2020" name="Stud. Mycol.">
        <title>101 Dothideomycetes genomes: A test case for predicting lifestyles and emergence of pathogens.</title>
        <authorList>
            <person name="Haridas S."/>
            <person name="Albert R."/>
            <person name="Binder M."/>
            <person name="Bloem J."/>
            <person name="LaButti K."/>
            <person name="Salamov A."/>
            <person name="Andreopoulos B."/>
            <person name="Baker S."/>
            <person name="Barry K."/>
            <person name="Bills G."/>
            <person name="Bluhm B."/>
            <person name="Cannon C."/>
            <person name="Castanera R."/>
            <person name="Culley D."/>
            <person name="Daum C."/>
            <person name="Ezra D."/>
            <person name="Gonzalez J."/>
            <person name="Henrissat B."/>
            <person name="Kuo A."/>
            <person name="Liang C."/>
            <person name="Lipzen A."/>
            <person name="Lutzoni F."/>
            <person name="Magnuson J."/>
            <person name="Mondo S."/>
            <person name="Nolan M."/>
            <person name="Ohm R."/>
            <person name="Pangilinan J."/>
            <person name="Park H.-J."/>
            <person name="Ramirez L."/>
            <person name="Alfaro M."/>
            <person name="Sun H."/>
            <person name="Tritt A."/>
            <person name="Yoshinaga Y."/>
            <person name="Zwiers L.-H."/>
            <person name="Turgeon B."/>
            <person name="Goodwin S."/>
            <person name="Spatafora J."/>
            <person name="Crous P."/>
            <person name="Grigoriev I."/>
        </authorList>
    </citation>
    <scope>NUCLEOTIDE SEQUENCE [LARGE SCALE GENOMIC DNA]</scope>
    <source>
        <strain evidence="9">CBS 304.66</strain>
    </source>
</reference>
<gene>
    <name evidence="8" type="ORF">CC78DRAFT_523937</name>
</gene>
<feature type="transmembrane region" description="Helical" evidence="6">
    <location>
        <begin position="472"/>
        <end position="492"/>
    </location>
</feature>
<keyword evidence="5 6" id="KW-0472">Membrane</keyword>
<feature type="transmembrane region" description="Helical" evidence="6">
    <location>
        <begin position="162"/>
        <end position="183"/>
    </location>
</feature>
<dbReference type="GO" id="GO:0022857">
    <property type="term" value="F:transmembrane transporter activity"/>
    <property type="evidence" value="ECO:0007669"/>
    <property type="project" value="InterPro"/>
</dbReference>
<feature type="transmembrane region" description="Helical" evidence="6">
    <location>
        <begin position="294"/>
        <end position="317"/>
    </location>
</feature>
<keyword evidence="9" id="KW-1185">Reference proteome</keyword>
<feature type="transmembrane region" description="Helical" evidence="6">
    <location>
        <begin position="379"/>
        <end position="400"/>
    </location>
</feature>
<evidence type="ECO:0000313" key="8">
    <source>
        <dbReference type="EMBL" id="KAF2260019.1"/>
    </source>
</evidence>
<feature type="transmembrane region" description="Helical" evidence="6">
    <location>
        <begin position="406"/>
        <end position="425"/>
    </location>
</feature>
<evidence type="ECO:0000256" key="4">
    <source>
        <dbReference type="ARBA" id="ARBA00022989"/>
    </source>
</evidence>
<organism evidence="8 9">
    <name type="scientific">Lojkania enalia</name>
    <dbReference type="NCBI Taxonomy" id="147567"/>
    <lineage>
        <taxon>Eukaryota</taxon>
        <taxon>Fungi</taxon>
        <taxon>Dikarya</taxon>
        <taxon>Ascomycota</taxon>
        <taxon>Pezizomycotina</taxon>
        <taxon>Dothideomycetes</taxon>
        <taxon>Pleosporomycetidae</taxon>
        <taxon>Pleosporales</taxon>
        <taxon>Pleosporales incertae sedis</taxon>
        <taxon>Lojkania</taxon>
    </lineage>
</organism>
<dbReference type="OrthoDB" id="5296287at2759"/>
<dbReference type="GO" id="GO:0016020">
    <property type="term" value="C:membrane"/>
    <property type="evidence" value="ECO:0007669"/>
    <property type="project" value="UniProtKB-SubCell"/>
</dbReference>
<feature type="transmembrane region" description="Helical" evidence="6">
    <location>
        <begin position="67"/>
        <end position="89"/>
    </location>
</feature>
<feature type="transmembrane region" description="Helical" evidence="6">
    <location>
        <begin position="135"/>
        <end position="156"/>
    </location>
</feature>
<keyword evidence="4 6" id="KW-1133">Transmembrane helix</keyword>
<evidence type="ECO:0000259" key="7">
    <source>
        <dbReference type="PROSITE" id="PS50850"/>
    </source>
</evidence>
<keyword evidence="3 6" id="KW-0812">Transmembrane</keyword>
<protein>
    <submittedName>
        <fullName evidence="8">MFS general substrate transporter</fullName>
    </submittedName>
</protein>
<evidence type="ECO:0000256" key="6">
    <source>
        <dbReference type="SAM" id="Phobius"/>
    </source>
</evidence>
<comment type="similarity">
    <text evidence="2">Belongs to the major facilitator superfamily.</text>
</comment>
<feature type="transmembrane region" description="Helical" evidence="6">
    <location>
        <begin position="337"/>
        <end position="358"/>
    </location>
</feature>
<dbReference type="Proteomes" id="UP000800093">
    <property type="component" value="Unassembled WGS sequence"/>
</dbReference>
<dbReference type="InterPro" id="IPR036259">
    <property type="entry name" value="MFS_trans_sf"/>
</dbReference>
<accession>A0A9P4JZD0</accession>
<sequence length="508" mass="54746">MDPGKDPSPLVLDTSGQVADDTKTATHNIEGVSVCEPEPDNSRDANVIDWDGPDDHENPLNWKRSKVVVTLALISAVTFLSSLASSIFAPGIPQILDDFKSTNSSLGSFIVSVFVIGYAFGPLVIAPLSEIYGRLPLYLICSGFFIITNIACALAPSLSVLAVFRLFAGLAGSCPLVLSAGTTSDLIPHENRGKVTAVFNIAPLLGPIVGPIGGGYLIQHKGWRWSFWLVTIVASVIFILSLAFLHETYAYAILNRKANRLRKETGNQHLRSVLDEGRSPKRTLMTAIIRPTKMLVCAPIILLISLLMFLFYGYFYLLFTAMPILLAEQYGFSTSAIGLTYIGPGVGSLIGVLFSGLTSDKFARHLKKVDGESKPEHRIHLFIGASLVIPVGLFWTGWTAASHQHWILPIIGTSTMSTGVILAFVASTTYLIDAYGVYAASALAATTVLRSLGGALLPLAGGPMFSGLGFGWGSSLLAFIAVAMIPVPIIILKYGERIRRIRLFDVKF</sequence>